<sequence>MGSQISPDPPTISLPQGKLVGVKLNDSLPQSVDGWMGVPYALPPTGDLRFRLPVKVPASPDKVIDASEYGPAAPGKGLLVGPTLEQSEDCLTANIFRKSADKYEKLPVALYIHGGAFNRGSAHMHKTASMVANAPEAFVAVTFQYRIGALGFLPSSLSAKEGVLNLGLKDQILMMEWVQENIAAFGGDPSNVTLFGLSAGAHSVSSNDNSGMQSTNFKQIGHHIMHYDEGVAPLFHKAIIESGAPTSRAVRPYNAPIHEAQFKDFLHAVGVPEDLPENEIFPYLRQQPEKVITDAQTATFDKYNPSLRWAFQPVIDGEVIARPPLETWKSGKWHKVPIMTGFTTNEGSLYVSKQMSESSQFRHFWAELLPLLTSKDLDTIEELYRDPAKFEDSEYKETRKDMGSQYKRIEAAYAHYAYVAPARQTAELASPSVPVYLYHWAAVSTVNNGAQHADNMRYEVCDPKVIVVSETQKDLAKTLNHYVTSFITRGDPNAVPGEYPQRPKWEAYDPKSPKVLRFGEGNEELIGGDAGKTAVFTDDDWARKQSEFWWSKVDISQQ</sequence>
<organism evidence="5 6">
    <name type="scientific">Gibberella intermedia</name>
    <name type="common">Bulb rot disease fungus</name>
    <name type="synonym">Fusarium proliferatum</name>
    <dbReference type="NCBI Taxonomy" id="948311"/>
    <lineage>
        <taxon>Eukaryota</taxon>
        <taxon>Fungi</taxon>
        <taxon>Dikarya</taxon>
        <taxon>Ascomycota</taxon>
        <taxon>Pezizomycotina</taxon>
        <taxon>Sordariomycetes</taxon>
        <taxon>Hypocreomycetidae</taxon>
        <taxon>Hypocreales</taxon>
        <taxon>Nectriaceae</taxon>
        <taxon>Fusarium</taxon>
        <taxon>Fusarium fujikuroi species complex</taxon>
    </lineage>
</organism>
<dbReference type="EC" id="3.1.1.-" evidence="3"/>
<dbReference type="PANTHER" id="PTHR11559">
    <property type="entry name" value="CARBOXYLESTERASE"/>
    <property type="match status" value="1"/>
</dbReference>
<gene>
    <name evidence="5" type="ORF">BFJ72_g7038</name>
</gene>
<dbReference type="InterPro" id="IPR019826">
    <property type="entry name" value="Carboxylesterase_B_AS"/>
</dbReference>
<reference evidence="5 6" key="1">
    <citation type="journal article" date="2018" name="Sci. Rep.">
        <title>Characterisation of pathogen-specific regions and novel effector candidates in Fusarium oxysporum f. sp. cepae.</title>
        <authorList>
            <person name="Armitage A.D."/>
            <person name="Taylor A."/>
            <person name="Sobczyk M.K."/>
            <person name="Baxter L."/>
            <person name="Greenfield B.P."/>
            <person name="Bates H.J."/>
            <person name="Wilson F."/>
            <person name="Jackson A.C."/>
            <person name="Ott S."/>
            <person name="Harrison R.J."/>
            <person name="Clarkson J.P."/>
        </authorList>
    </citation>
    <scope>NUCLEOTIDE SEQUENCE [LARGE SCALE GENOMIC DNA]</scope>
    <source>
        <strain evidence="5 6">Fp_A8</strain>
    </source>
</reference>
<proteinExistence type="inferred from homology"/>
<dbReference type="Pfam" id="PF00135">
    <property type="entry name" value="COesterase"/>
    <property type="match status" value="1"/>
</dbReference>
<evidence type="ECO:0000256" key="2">
    <source>
        <dbReference type="ARBA" id="ARBA00022801"/>
    </source>
</evidence>
<feature type="domain" description="Carboxylesterase type B" evidence="4">
    <location>
        <begin position="9"/>
        <end position="523"/>
    </location>
</feature>
<dbReference type="InterPro" id="IPR002018">
    <property type="entry name" value="CarbesteraseB"/>
</dbReference>
<dbReference type="Gene3D" id="3.40.50.1820">
    <property type="entry name" value="alpha/beta hydrolase"/>
    <property type="match status" value="1"/>
</dbReference>
<keyword evidence="2 3" id="KW-0378">Hydrolase</keyword>
<name>A0A420TBL6_GIBIN</name>
<dbReference type="SUPFAM" id="SSF53474">
    <property type="entry name" value="alpha/beta-Hydrolases"/>
    <property type="match status" value="1"/>
</dbReference>
<dbReference type="PROSITE" id="PS00122">
    <property type="entry name" value="CARBOXYLESTERASE_B_1"/>
    <property type="match status" value="1"/>
</dbReference>
<dbReference type="InterPro" id="IPR029058">
    <property type="entry name" value="AB_hydrolase_fold"/>
</dbReference>
<dbReference type="AlphaFoldDB" id="A0A420TBL6"/>
<accession>A0A420TBL6</accession>
<dbReference type="GO" id="GO:0016787">
    <property type="term" value="F:hydrolase activity"/>
    <property type="evidence" value="ECO:0007669"/>
    <property type="project" value="UniProtKB-KW"/>
</dbReference>
<dbReference type="EMBL" id="MRDB01000022">
    <property type="protein sequence ID" value="RKL38908.1"/>
    <property type="molecule type" value="Genomic_DNA"/>
</dbReference>
<evidence type="ECO:0000259" key="4">
    <source>
        <dbReference type="Pfam" id="PF00135"/>
    </source>
</evidence>
<evidence type="ECO:0000313" key="5">
    <source>
        <dbReference type="EMBL" id="RKL38908.1"/>
    </source>
</evidence>
<comment type="similarity">
    <text evidence="1 3">Belongs to the type-B carboxylesterase/lipase family.</text>
</comment>
<evidence type="ECO:0000256" key="1">
    <source>
        <dbReference type="ARBA" id="ARBA00005964"/>
    </source>
</evidence>
<protein>
    <recommendedName>
        <fullName evidence="3">Carboxylic ester hydrolase</fullName>
        <ecNumber evidence="3">3.1.1.-</ecNumber>
    </recommendedName>
</protein>
<dbReference type="FunFam" id="3.40.50.1820:FF:000263">
    <property type="entry name" value="Carboxylic ester hydrolase"/>
    <property type="match status" value="1"/>
</dbReference>
<evidence type="ECO:0000256" key="3">
    <source>
        <dbReference type="RuleBase" id="RU361235"/>
    </source>
</evidence>
<dbReference type="InterPro" id="IPR050309">
    <property type="entry name" value="Type-B_Carboxylest/Lipase"/>
</dbReference>
<dbReference type="Proteomes" id="UP000283569">
    <property type="component" value="Unassembled WGS sequence"/>
</dbReference>
<comment type="caution">
    <text evidence="5">The sequence shown here is derived from an EMBL/GenBank/DDBJ whole genome shotgun (WGS) entry which is preliminary data.</text>
</comment>
<evidence type="ECO:0000313" key="6">
    <source>
        <dbReference type="Proteomes" id="UP000283569"/>
    </source>
</evidence>